<dbReference type="EMBL" id="LDEV01002984">
    <property type="protein sequence ID" value="KLJ06738.1"/>
    <property type="molecule type" value="Genomic_DNA"/>
</dbReference>
<dbReference type="AlphaFoldDB" id="A0A0H1B6N3"/>
<comment type="caution">
    <text evidence="1">The sequence shown here is derived from an EMBL/GenBank/DDBJ whole genome shotgun (WGS) entry which is preliminary data.</text>
</comment>
<dbReference type="Proteomes" id="UP000053573">
    <property type="component" value="Unassembled WGS sequence"/>
</dbReference>
<organism evidence="1 2">
    <name type="scientific">Blastomyces silverae</name>
    <dbReference type="NCBI Taxonomy" id="2060906"/>
    <lineage>
        <taxon>Eukaryota</taxon>
        <taxon>Fungi</taxon>
        <taxon>Dikarya</taxon>
        <taxon>Ascomycota</taxon>
        <taxon>Pezizomycotina</taxon>
        <taxon>Eurotiomycetes</taxon>
        <taxon>Eurotiomycetidae</taxon>
        <taxon>Onygenales</taxon>
        <taxon>Ajellomycetaceae</taxon>
        <taxon>Blastomyces</taxon>
    </lineage>
</organism>
<protein>
    <submittedName>
        <fullName evidence="1">Uncharacterized protein</fullName>
    </submittedName>
</protein>
<gene>
    <name evidence="1" type="ORF">EMPG_17770</name>
</gene>
<proteinExistence type="predicted"/>
<accession>A0A0H1B6N3</accession>
<evidence type="ECO:0000313" key="2">
    <source>
        <dbReference type="Proteomes" id="UP000053573"/>
    </source>
</evidence>
<sequence>MQLSTPRVDVQAAMDQIKNEAGLALLLHSGLASSACSSPTRSISTLLHGQGLNTDFLSQQYSASEGVLSRSSAVSQCYSAWSARARRCRPKESPFSTPPAELRARDADGERIRGLDWSLKTAFTPFYGERTWHYRNSGNDILIFFPQLSKPSPKSATAAEIGDFCRLLKSPRSLGDLRNLGSWIAFKIPFTLSAKRDNRFPSKLDR</sequence>
<evidence type="ECO:0000313" key="1">
    <source>
        <dbReference type="EMBL" id="KLJ06738.1"/>
    </source>
</evidence>
<reference evidence="2" key="1">
    <citation type="journal article" date="2015" name="PLoS Genet.">
        <title>The dynamic genome and transcriptome of the human fungal pathogen Blastomyces and close relative Emmonsia.</title>
        <authorList>
            <person name="Munoz J.F."/>
            <person name="Gauthier G.M."/>
            <person name="Desjardins C.A."/>
            <person name="Gallo J.E."/>
            <person name="Holder J."/>
            <person name="Sullivan T.D."/>
            <person name="Marty A.J."/>
            <person name="Carmen J.C."/>
            <person name="Chen Z."/>
            <person name="Ding L."/>
            <person name="Gujja S."/>
            <person name="Magrini V."/>
            <person name="Misas E."/>
            <person name="Mitreva M."/>
            <person name="Priest M."/>
            <person name="Saif S."/>
            <person name="Whiston E.A."/>
            <person name="Young S."/>
            <person name="Zeng Q."/>
            <person name="Goldman W.E."/>
            <person name="Mardis E.R."/>
            <person name="Taylor J.W."/>
            <person name="McEwen J.G."/>
            <person name="Clay O.K."/>
            <person name="Klein B.S."/>
            <person name="Cuomo C.A."/>
        </authorList>
    </citation>
    <scope>NUCLEOTIDE SEQUENCE [LARGE SCALE GENOMIC DNA]</scope>
    <source>
        <strain evidence="2">UAMH 139</strain>
    </source>
</reference>
<keyword evidence="2" id="KW-1185">Reference proteome</keyword>
<name>A0A0H1B6N3_9EURO</name>